<dbReference type="PhylomeDB" id="A0A0D2VS47"/>
<dbReference type="GO" id="GO:0046961">
    <property type="term" value="F:proton-transporting ATPase activity, rotational mechanism"/>
    <property type="evidence" value="ECO:0007669"/>
    <property type="project" value="InterPro"/>
</dbReference>
<dbReference type="OMA" id="QHMMAFI"/>
<dbReference type="AlphaFoldDB" id="A0A0D2VS47"/>
<evidence type="ECO:0000313" key="5">
    <source>
        <dbReference type="Proteomes" id="UP000008743"/>
    </source>
</evidence>
<sequence>MALNDEEVDKQIKHMVAFINQEANEKATEMNFKAEEEFNIEKGRLVQQEKIKISAMYERKEKQVDIQKKISYSNELNQSRLRILSERDKHIQSIFNETQQQLAGISSNPDKYRKLLEGLLGQAFHQLLEENVTVRARKVDIALVEAAIPAAVKEYAVSTKKTVNVTVDKQNFLAADIAGGVEVSARGGKISVVNTLENRLKLVYKQMLPEIRSSMFGESTTRKFFD</sequence>
<dbReference type="PANTHER" id="PTHR45715">
    <property type="entry name" value="ATPASE H+-TRANSPORTING V1 SUBUNIT E1A-RELATED"/>
    <property type="match status" value="1"/>
</dbReference>
<dbReference type="InterPro" id="IPR002842">
    <property type="entry name" value="ATPase_V1_Esu"/>
</dbReference>
<dbReference type="Gene3D" id="6.10.250.1620">
    <property type="match status" value="1"/>
</dbReference>
<name>A0A0D2VS47_CAPO3</name>
<keyword evidence="3" id="KW-0406">Ion transport</keyword>
<dbReference type="InterPro" id="IPR038495">
    <property type="entry name" value="ATPase_E_C"/>
</dbReference>
<dbReference type="RefSeq" id="XP_004347333.1">
    <property type="nucleotide sequence ID" value="XM_004347283.2"/>
</dbReference>
<comment type="similarity">
    <text evidence="1">Belongs to the V-ATPase E subunit family.</text>
</comment>
<dbReference type="Pfam" id="PF01991">
    <property type="entry name" value="vATP-synt_E"/>
    <property type="match status" value="1"/>
</dbReference>
<dbReference type="SUPFAM" id="SSF160527">
    <property type="entry name" value="V-type ATPase subunit E-like"/>
    <property type="match status" value="1"/>
</dbReference>
<dbReference type="Gene3D" id="3.30.2320.30">
    <property type="entry name" value="ATP synthase, E subunit, C-terminal"/>
    <property type="match status" value="1"/>
</dbReference>
<dbReference type="InParanoid" id="A0A0D2VS47"/>
<reference evidence="5" key="1">
    <citation type="submission" date="2011-02" db="EMBL/GenBank/DDBJ databases">
        <title>The Genome Sequence of Capsaspora owczarzaki ATCC 30864.</title>
        <authorList>
            <person name="Russ C."/>
            <person name="Cuomo C."/>
            <person name="Burger G."/>
            <person name="Gray M.W."/>
            <person name="Holland P.W.H."/>
            <person name="King N."/>
            <person name="Lang F.B.F."/>
            <person name="Roger A.J."/>
            <person name="Ruiz-Trillo I."/>
            <person name="Young S.K."/>
            <person name="Zeng Q."/>
            <person name="Gargeya S."/>
            <person name="Alvarado L."/>
            <person name="Berlin A."/>
            <person name="Chapman S.B."/>
            <person name="Chen Z."/>
            <person name="Freedman E."/>
            <person name="Gellesch M."/>
            <person name="Goldberg J."/>
            <person name="Griggs A."/>
            <person name="Gujja S."/>
            <person name="Heilman E."/>
            <person name="Heiman D."/>
            <person name="Howarth C."/>
            <person name="Mehta T."/>
            <person name="Neiman D."/>
            <person name="Pearson M."/>
            <person name="Roberts A."/>
            <person name="Saif S."/>
            <person name="Shea T."/>
            <person name="Shenoy N."/>
            <person name="Sisk P."/>
            <person name="Stolte C."/>
            <person name="Sykes S."/>
            <person name="White J."/>
            <person name="Yandava C."/>
            <person name="Haas B."/>
            <person name="Nusbaum C."/>
            <person name="Birren B."/>
        </authorList>
    </citation>
    <scope>NUCLEOTIDE SEQUENCE</scope>
    <source>
        <strain evidence="5">ATCC 30864</strain>
    </source>
</reference>
<evidence type="ECO:0000313" key="4">
    <source>
        <dbReference type="EMBL" id="KJE93862.1"/>
    </source>
</evidence>
<accession>A0A0D2VS47</accession>
<evidence type="ECO:0000256" key="3">
    <source>
        <dbReference type="ARBA" id="ARBA00023065"/>
    </source>
</evidence>
<evidence type="ECO:0000256" key="1">
    <source>
        <dbReference type="ARBA" id="ARBA00005901"/>
    </source>
</evidence>
<dbReference type="FunCoup" id="A0A0D2VS47">
    <property type="interactions" value="225"/>
</dbReference>
<protein>
    <submittedName>
        <fullName evidence="4">V-type H+ ATPase subunit E</fullName>
    </submittedName>
</protein>
<proteinExistence type="inferred from homology"/>
<keyword evidence="2" id="KW-0813">Transport</keyword>
<dbReference type="Proteomes" id="UP000008743">
    <property type="component" value="Unassembled WGS sequence"/>
</dbReference>
<keyword evidence="5" id="KW-1185">Reference proteome</keyword>
<evidence type="ECO:0000256" key="2">
    <source>
        <dbReference type="ARBA" id="ARBA00022448"/>
    </source>
</evidence>
<dbReference type="GO" id="GO:0033178">
    <property type="term" value="C:proton-transporting two-sector ATPase complex, catalytic domain"/>
    <property type="evidence" value="ECO:0007669"/>
    <property type="project" value="InterPro"/>
</dbReference>
<dbReference type="STRING" id="595528.A0A0D2VS47"/>
<organism evidence="4 5">
    <name type="scientific">Capsaspora owczarzaki (strain ATCC 30864)</name>
    <dbReference type="NCBI Taxonomy" id="595528"/>
    <lineage>
        <taxon>Eukaryota</taxon>
        <taxon>Filasterea</taxon>
        <taxon>Capsaspora</taxon>
    </lineage>
</organism>
<dbReference type="eggNOG" id="KOG1664">
    <property type="taxonomic scope" value="Eukaryota"/>
</dbReference>
<dbReference type="EMBL" id="KE346366">
    <property type="protein sequence ID" value="KJE93862.1"/>
    <property type="molecule type" value="Genomic_DNA"/>
</dbReference>
<dbReference type="HAMAP" id="MF_00311">
    <property type="entry name" value="ATP_synth_E_arch"/>
    <property type="match status" value="1"/>
</dbReference>
<gene>
    <name evidence="4" type="ORF">CAOG_004586</name>
</gene>
<dbReference type="OrthoDB" id="10263003at2759"/>